<accession>A0A183B886</accession>
<gene>
    <name evidence="3" type="ORF">ECPE_LOCUS15421</name>
</gene>
<keyword evidence="2" id="KW-1133">Transmembrane helix</keyword>
<evidence type="ECO:0000313" key="4">
    <source>
        <dbReference type="Proteomes" id="UP000272942"/>
    </source>
</evidence>
<reference evidence="5" key="1">
    <citation type="submission" date="2016-06" db="UniProtKB">
        <authorList>
            <consortium name="WormBaseParasite"/>
        </authorList>
    </citation>
    <scope>IDENTIFICATION</scope>
</reference>
<keyword evidence="4" id="KW-1185">Reference proteome</keyword>
<feature type="compositionally biased region" description="Low complexity" evidence="1">
    <location>
        <begin position="112"/>
        <end position="124"/>
    </location>
</feature>
<feature type="region of interest" description="Disordered" evidence="1">
    <location>
        <begin position="74"/>
        <end position="144"/>
    </location>
</feature>
<organism evidence="5">
    <name type="scientific">Echinostoma caproni</name>
    <dbReference type="NCBI Taxonomy" id="27848"/>
    <lineage>
        <taxon>Eukaryota</taxon>
        <taxon>Metazoa</taxon>
        <taxon>Spiralia</taxon>
        <taxon>Lophotrochozoa</taxon>
        <taxon>Platyhelminthes</taxon>
        <taxon>Trematoda</taxon>
        <taxon>Digenea</taxon>
        <taxon>Plagiorchiida</taxon>
        <taxon>Echinostomata</taxon>
        <taxon>Echinostomatoidea</taxon>
        <taxon>Echinostomatidae</taxon>
        <taxon>Echinostoma</taxon>
    </lineage>
</organism>
<keyword evidence="2" id="KW-0472">Membrane</keyword>
<evidence type="ECO:0000313" key="3">
    <source>
        <dbReference type="EMBL" id="VDP92693.1"/>
    </source>
</evidence>
<reference evidence="3 4" key="2">
    <citation type="submission" date="2018-11" db="EMBL/GenBank/DDBJ databases">
        <authorList>
            <consortium name="Pathogen Informatics"/>
        </authorList>
    </citation>
    <scope>NUCLEOTIDE SEQUENCE [LARGE SCALE GENOMIC DNA]</scope>
    <source>
        <strain evidence="3 4">Egypt</strain>
    </source>
</reference>
<dbReference type="AlphaFoldDB" id="A0A183B886"/>
<feature type="transmembrane region" description="Helical" evidence="2">
    <location>
        <begin position="189"/>
        <end position="208"/>
    </location>
</feature>
<evidence type="ECO:0000313" key="5">
    <source>
        <dbReference type="WBParaSite" id="ECPE_0001546101-mRNA-1"/>
    </source>
</evidence>
<dbReference type="Proteomes" id="UP000272942">
    <property type="component" value="Unassembled WGS sequence"/>
</dbReference>
<feature type="compositionally biased region" description="Low complexity" evidence="1">
    <location>
        <begin position="91"/>
        <end position="102"/>
    </location>
</feature>
<dbReference type="WBParaSite" id="ECPE_0001546101-mRNA-1">
    <property type="protein sequence ID" value="ECPE_0001546101-mRNA-1"/>
    <property type="gene ID" value="ECPE_0001546101"/>
</dbReference>
<dbReference type="EMBL" id="UZAN01060479">
    <property type="protein sequence ID" value="VDP92693.1"/>
    <property type="molecule type" value="Genomic_DNA"/>
</dbReference>
<feature type="compositionally biased region" description="Polar residues" evidence="1">
    <location>
        <begin position="125"/>
        <end position="144"/>
    </location>
</feature>
<protein>
    <submittedName>
        <fullName evidence="5">PIPK domain-containing protein</fullName>
    </submittedName>
</protein>
<name>A0A183B886_9TREM</name>
<proteinExistence type="predicted"/>
<sequence length="231" mass="25705">GSRVQSTPSRLSLDVGSCSDAEYRTGEDLIVKIVLSSCEDSGINFLPDGRLSDLEYVDDIVLPGENTEDNAVEDGEVAHSEPHSSLTRVHSLSPGGSRSPSLAVHDLRGSARRSGTSRRSLTLAPSTTRENRPTAQGTLSIGNQQSVMDEVRAAQTMYLRRRQVSLEDTVAHSPSGADLVCPFHNFLRLFCYLFTDIYIYIIIITHFFNVMNSRWSNPHGHEYLFFSDRKR</sequence>
<evidence type="ECO:0000256" key="1">
    <source>
        <dbReference type="SAM" id="MobiDB-lite"/>
    </source>
</evidence>
<keyword evidence="2" id="KW-0812">Transmembrane</keyword>
<evidence type="ECO:0000256" key="2">
    <source>
        <dbReference type="SAM" id="Phobius"/>
    </source>
</evidence>